<dbReference type="Pfam" id="PF07799">
    <property type="entry name" value="DUF1643"/>
    <property type="match status" value="1"/>
</dbReference>
<reference evidence="1" key="1">
    <citation type="submission" date="2020-12" db="EMBL/GenBank/DDBJ databases">
        <authorList>
            <person name="Mcmullen J.G."/>
        </authorList>
    </citation>
    <scope>NUCLEOTIDE SEQUENCE</scope>
    <source>
        <strain evidence="1">Dm-2019-70</strain>
    </source>
</reference>
<protein>
    <submittedName>
        <fullName evidence="1">DUF1643 domain-containing protein</fullName>
    </submittedName>
</protein>
<accession>A0AA41ES44</accession>
<evidence type="ECO:0000313" key="2">
    <source>
        <dbReference type="Proteomes" id="UP000676478"/>
    </source>
</evidence>
<gene>
    <name evidence="1" type="ORF">JK167_13870</name>
</gene>
<dbReference type="RefSeq" id="WP_211756938.1">
    <property type="nucleotide sequence ID" value="NZ_JAERKF010000038.1"/>
</dbReference>
<sequence length="182" mass="19951">MVETKVAPTMFDLKGNVKFNKSRTHRYELMITWKQPAKKLAMVITNYPGQSDGVVMDLTTMLVVNHVSALGFDGVVMVNLFSKLGLKGHPKELIEGTDSVTDQVILLAANDVSQIIIATGSFPKQNLLAAERQAEIIDSIKKAGFEKKLAFLCDSAGKLAHPLAAKVRKKWVIVEATTEAKK</sequence>
<evidence type="ECO:0000313" key="1">
    <source>
        <dbReference type="EMBL" id="MBS1011877.1"/>
    </source>
</evidence>
<proteinExistence type="predicted"/>
<dbReference type="InterPro" id="IPR012441">
    <property type="entry name" value="DUF1643"/>
</dbReference>
<comment type="caution">
    <text evidence="1">The sequence shown here is derived from an EMBL/GenBank/DDBJ whole genome shotgun (WGS) entry which is preliminary data.</text>
</comment>
<organism evidence="1 2">
    <name type="scientific">Levilactobacillus brevis</name>
    <name type="common">Lactobacillus brevis</name>
    <dbReference type="NCBI Taxonomy" id="1580"/>
    <lineage>
        <taxon>Bacteria</taxon>
        <taxon>Bacillati</taxon>
        <taxon>Bacillota</taxon>
        <taxon>Bacilli</taxon>
        <taxon>Lactobacillales</taxon>
        <taxon>Lactobacillaceae</taxon>
        <taxon>Levilactobacillus</taxon>
    </lineage>
</organism>
<dbReference type="EMBL" id="JAERKF010000038">
    <property type="protein sequence ID" value="MBS1011877.1"/>
    <property type="molecule type" value="Genomic_DNA"/>
</dbReference>
<dbReference type="AlphaFoldDB" id="A0AA41ES44"/>
<dbReference type="Proteomes" id="UP000676478">
    <property type="component" value="Unassembled WGS sequence"/>
</dbReference>
<reference evidence="1" key="2">
    <citation type="submission" date="2022-09" db="EMBL/GenBank/DDBJ databases">
        <title>Genome-inferred correspondence between phylogeny and metabolic traits in the wild Drosophila gut microbiome.</title>
        <authorList>
            <person name="Bueno E."/>
            <person name="Blow F."/>
            <person name="Douglas A.E."/>
        </authorList>
    </citation>
    <scope>NUCLEOTIDE SEQUENCE</scope>
    <source>
        <strain evidence="1">Dm-2019-70</strain>
    </source>
</reference>
<name>A0AA41ES44_LEVBR</name>